<dbReference type="Pfam" id="PF00027">
    <property type="entry name" value="cNMP_binding"/>
    <property type="match status" value="1"/>
</dbReference>
<comment type="caution">
    <text evidence="2">The sequence shown here is derived from an EMBL/GenBank/DDBJ whole genome shotgun (WGS) entry which is preliminary data.</text>
</comment>
<evidence type="ECO:0000259" key="1">
    <source>
        <dbReference type="Pfam" id="PF00027"/>
    </source>
</evidence>
<dbReference type="CDD" id="cd00038">
    <property type="entry name" value="CAP_ED"/>
    <property type="match status" value="1"/>
</dbReference>
<dbReference type="RefSeq" id="WP_039466496.1">
    <property type="nucleotide sequence ID" value="NZ_JWLZ01000187.1"/>
</dbReference>
<feature type="domain" description="Cyclic nucleotide-binding" evidence="1">
    <location>
        <begin position="30"/>
        <end position="112"/>
    </location>
</feature>
<evidence type="ECO:0000313" key="2">
    <source>
        <dbReference type="EMBL" id="KHT61957.1"/>
    </source>
</evidence>
<dbReference type="Proteomes" id="UP000031278">
    <property type="component" value="Unassembled WGS sequence"/>
</dbReference>
<name>A0A0B9GZ66_9GAMM</name>
<sequence>MKTALAQYLRDHGADDETINHALALAEPMELPTRHILLNQGVQSNHAFFLVDGICHACYLTPEGRQFSKEFYWEQELILGFESLLTKQPSEYLLETLSASQILALPLAVIEQWKASCPGLYMALLERQLLFKEHKERFMLIHTPEERYTLFCGHFPELQTQLADYQIASYLGITATSLSRIRARLSEES</sequence>
<proteinExistence type="predicted"/>
<dbReference type="InterPro" id="IPR000595">
    <property type="entry name" value="cNMP-bd_dom"/>
</dbReference>
<organism evidence="2 3">
    <name type="scientific">Photobacterium gaetbulicola</name>
    <dbReference type="NCBI Taxonomy" id="1295392"/>
    <lineage>
        <taxon>Bacteria</taxon>
        <taxon>Pseudomonadati</taxon>
        <taxon>Pseudomonadota</taxon>
        <taxon>Gammaproteobacteria</taxon>
        <taxon>Vibrionales</taxon>
        <taxon>Vibrionaceae</taxon>
        <taxon>Photobacterium</taxon>
    </lineage>
</organism>
<dbReference type="InterPro" id="IPR018490">
    <property type="entry name" value="cNMP-bd_dom_sf"/>
</dbReference>
<evidence type="ECO:0000313" key="3">
    <source>
        <dbReference type="Proteomes" id="UP000031278"/>
    </source>
</evidence>
<dbReference type="InterPro" id="IPR014710">
    <property type="entry name" value="RmlC-like_jellyroll"/>
</dbReference>
<protein>
    <submittedName>
        <fullName evidence="2">Crp/Fnr family transcriptional regulator</fullName>
    </submittedName>
</protein>
<reference evidence="2 3" key="1">
    <citation type="submission" date="2014-12" db="EMBL/GenBank/DDBJ databases">
        <title>Genome sequencing of Photobacterium gaetbulicola AD005a.</title>
        <authorList>
            <person name="Adrian T.G.S."/>
            <person name="Chan K.G."/>
        </authorList>
    </citation>
    <scope>NUCLEOTIDE SEQUENCE [LARGE SCALE GENOMIC DNA]</scope>
    <source>
        <strain evidence="2 3">AD005a</strain>
    </source>
</reference>
<gene>
    <name evidence="2" type="ORF">RJ45_20140</name>
</gene>
<dbReference type="EMBL" id="JWLZ01000187">
    <property type="protein sequence ID" value="KHT61957.1"/>
    <property type="molecule type" value="Genomic_DNA"/>
</dbReference>
<dbReference type="SUPFAM" id="SSF51206">
    <property type="entry name" value="cAMP-binding domain-like"/>
    <property type="match status" value="1"/>
</dbReference>
<accession>A0A0B9GZ66</accession>
<dbReference type="Gene3D" id="2.60.120.10">
    <property type="entry name" value="Jelly Rolls"/>
    <property type="match status" value="1"/>
</dbReference>
<dbReference type="AlphaFoldDB" id="A0A0B9GZ66"/>